<dbReference type="AlphaFoldDB" id="A0A1N6VAN2"/>
<proteinExistence type="inferred from homology"/>
<dbReference type="GO" id="GO:0004719">
    <property type="term" value="F:protein-L-isoaspartate (D-aspartate) O-methyltransferase activity"/>
    <property type="evidence" value="ECO:0007669"/>
    <property type="project" value="UniProtKB-UniRule"/>
</dbReference>
<dbReference type="OrthoDB" id="33618at2157"/>
<keyword evidence="11" id="KW-1185">Reference proteome</keyword>
<dbReference type="NCBIfam" id="NF001453">
    <property type="entry name" value="PRK00312.1"/>
    <property type="match status" value="1"/>
</dbReference>
<evidence type="ECO:0000256" key="5">
    <source>
        <dbReference type="ARBA" id="ARBA00022679"/>
    </source>
</evidence>
<protein>
    <recommendedName>
        <fullName evidence="9">Protein-L-isoaspartate O-methyltransferase</fullName>
        <ecNumber evidence="9">2.1.1.77</ecNumber>
    </recommendedName>
    <alternativeName>
        <fullName evidence="9">L-isoaspartyl protein carboxyl methyltransferase</fullName>
    </alternativeName>
    <alternativeName>
        <fullName evidence="9">Protein L-isoaspartyl methyltransferase</fullName>
    </alternativeName>
    <alternativeName>
        <fullName evidence="9">Protein-beta-aspartate methyltransferase</fullName>
        <shortName evidence="9">PIMT</shortName>
    </alternativeName>
</protein>
<dbReference type="Proteomes" id="UP000186914">
    <property type="component" value="Unassembled WGS sequence"/>
</dbReference>
<dbReference type="GO" id="GO:0032259">
    <property type="term" value="P:methylation"/>
    <property type="evidence" value="ECO:0007669"/>
    <property type="project" value="UniProtKB-KW"/>
</dbReference>
<evidence type="ECO:0000256" key="3">
    <source>
        <dbReference type="ARBA" id="ARBA00022490"/>
    </source>
</evidence>
<evidence type="ECO:0000313" key="11">
    <source>
        <dbReference type="Proteomes" id="UP000186914"/>
    </source>
</evidence>
<dbReference type="HAMAP" id="MF_00090">
    <property type="entry name" value="PIMT"/>
    <property type="match status" value="1"/>
</dbReference>
<evidence type="ECO:0000256" key="7">
    <source>
        <dbReference type="ARBA" id="ARBA00025330"/>
    </source>
</evidence>
<comment type="catalytic activity">
    <reaction evidence="8 9">
        <text>[protein]-L-isoaspartate + S-adenosyl-L-methionine = [protein]-L-isoaspartate alpha-methyl ester + S-adenosyl-L-homocysteine</text>
        <dbReference type="Rhea" id="RHEA:12705"/>
        <dbReference type="Rhea" id="RHEA-COMP:12143"/>
        <dbReference type="Rhea" id="RHEA-COMP:12144"/>
        <dbReference type="ChEBI" id="CHEBI:57856"/>
        <dbReference type="ChEBI" id="CHEBI:59789"/>
        <dbReference type="ChEBI" id="CHEBI:90596"/>
        <dbReference type="ChEBI" id="CHEBI:90598"/>
        <dbReference type="EC" id="2.1.1.77"/>
    </reaction>
</comment>
<dbReference type="Pfam" id="PF01135">
    <property type="entry name" value="PCMT"/>
    <property type="match status" value="1"/>
</dbReference>
<evidence type="ECO:0000313" key="10">
    <source>
        <dbReference type="EMBL" id="SIQ74779.1"/>
    </source>
</evidence>
<gene>
    <name evidence="9" type="primary">pcm</name>
    <name evidence="10" type="ORF">SAMN05421858_0275</name>
</gene>
<dbReference type="InterPro" id="IPR029063">
    <property type="entry name" value="SAM-dependent_MTases_sf"/>
</dbReference>
<dbReference type="Gene3D" id="3.40.50.150">
    <property type="entry name" value="Vaccinia Virus protein VP39"/>
    <property type="match status" value="1"/>
</dbReference>
<keyword evidence="4 9" id="KW-0489">Methyltransferase</keyword>
<accession>A0A1N6VAN2</accession>
<keyword evidence="5 9" id="KW-0808">Transferase</keyword>
<dbReference type="EC" id="2.1.1.77" evidence="9"/>
<keyword evidence="3 9" id="KW-0963">Cytoplasm</keyword>
<comment type="function">
    <text evidence="7 9">Catalyzes the methyl esterification of L-isoaspartyl residues in peptides and proteins that result from spontaneous decomposition of normal L-aspartyl and L-asparaginyl residues. It plays a role in the repair and/or degradation of damaged proteins.</text>
</comment>
<dbReference type="PANTHER" id="PTHR11579:SF0">
    <property type="entry name" value="PROTEIN-L-ISOASPARTATE(D-ASPARTATE) O-METHYLTRANSFERASE"/>
    <property type="match status" value="1"/>
</dbReference>
<feature type="active site" evidence="9">
    <location>
        <position position="67"/>
    </location>
</feature>
<comment type="subcellular location">
    <subcellularLocation>
        <location evidence="1 9">Cytoplasm</location>
    </subcellularLocation>
</comment>
<evidence type="ECO:0000256" key="1">
    <source>
        <dbReference type="ARBA" id="ARBA00004496"/>
    </source>
</evidence>
<name>A0A1N6VAN2_9EURY</name>
<dbReference type="NCBIfam" id="TIGR00080">
    <property type="entry name" value="pimt"/>
    <property type="match status" value="1"/>
</dbReference>
<organism evidence="10 11">
    <name type="scientific">Haladaptatus litoreus</name>
    <dbReference type="NCBI Taxonomy" id="553468"/>
    <lineage>
        <taxon>Archaea</taxon>
        <taxon>Methanobacteriati</taxon>
        <taxon>Methanobacteriota</taxon>
        <taxon>Stenosarchaea group</taxon>
        <taxon>Halobacteria</taxon>
        <taxon>Halobacteriales</taxon>
        <taxon>Haladaptataceae</taxon>
        <taxon>Haladaptatus</taxon>
    </lineage>
</organism>
<comment type="similarity">
    <text evidence="2 9">Belongs to the methyltransferase superfamily. L-isoaspartyl/D-aspartyl protein methyltransferase family.</text>
</comment>
<keyword evidence="6 9" id="KW-0949">S-adenosyl-L-methionine</keyword>
<evidence type="ECO:0000256" key="8">
    <source>
        <dbReference type="ARBA" id="ARBA00029295"/>
    </source>
</evidence>
<evidence type="ECO:0000256" key="6">
    <source>
        <dbReference type="ARBA" id="ARBA00022691"/>
    </source>
</evidence>
<dbReference type="PANTHER" id="PTHR11579">
    <property type="entry name" value="PROTEIN-L-ISOASPARTATE O-METHYLTRANSFERASE"/>
    <property type="match status" value="1"/>
</dbReference>
<evidence type="ECO:0000256" key="2">
    <source>
        <dbReference type="ARBA" id="ARBA00005369"/>
    </source>
</evidence>
<evidence type="ECO:0000256" key="9">
    <source>
        <dbReference type="HAMAP-Rule" id="MF_00090"/>
    </source>
</evidence>
<evidence type="ECO:0000256" key="4">
    <source>
        <dbReference type="ARBA" id="ARBA00022603"/>
    </source>
</evidence>
<dbReference type="RefSeq" id="WP_076427306.1">
    <property type="nucleotide sequence ID" value="NZ_FTNO01000001.1"/>
</dbReference>
<dbReference type="GO" id="GO:0005737">
    <property type="term" value="C:cytoplasm"/>
    <property type="evidence" value="ECO:0007669"/>
    <property type="project" value="UniProtKB-SubCell"/>
</dbReference>
<reference evidence="11" key="1">
    <citation type="submission" date="2017-01" db="EMBL/GenBank/DDBJ databases">
        <authorList>
            <person name="Varghese N."/>
            <person name="Submissions S."/>
        </authorList>
    </citation>
    <scope>NUCLEOTIDE SEQUENCE [LARGE SCALE GENOMIC DNA]</scope>
    <source>
        <strain evidence="11">CGMCC 1.7737</strain>
    </source>
</reference>
<dbReference type="InterPro" id="IPR000682">
    <property type="entry name" value="PCMT"/>
</dbReference>
<dbReference type="EMBL" id="FTNO01000001">
    <property type="protein sequence ID" value="SIQ74779.1"/>
    <property type="molecule type" value="Genomic_DNA"/>
</dbReference>
<dbReference type="SUPFAM" id="SSF53335">
    <property type="entry name" value="S-adenosyl-L-methionine-dependent methyltransferases"/>
    <property type="match status" value="1"/>
</dbReference>
<sequence>MFDRGNGGFEDERESLVAQLADRDRIRRETTLNALRSVPRHEFVPRHRQREAYDDRPLPIGNNQTISVPHMVAVMTDLLELSPGDRVPEIGTGCGYHAAVTAEIVGPENVFSIEYHESLAQATRDRFRRLSQSGRFDYDDISIRVTDGHDGWPEHAPYDAVYLTCATPDFPSTVVEQVRPGGRLLAPLGDDPQELVLAEKQDDGSLAREPHGFVRFVPMQGE</sequence>
<dbReference type="GO" id="GO:0030091">
    <property type="term" value="P:protein repair"/>
    <property type="evidence" value="ECO:0007669"/>
    <property type="project" value="UniProtKB-UniRule"/>
</dbReference>